<dbReference type="Proteomes" id="UP000068164">
    <property type="component" value="Unassembled WGS sequence"/>
</dbReference>
<gene>
    <name evidence="1" type="ORF">AS026_03140</name>
</gene>
<dbReference type="RefSeq" id="WP_062369962.1">
    <property type="nucleotide sequence ID" value="NZ_LNCD01000064.1"/>
</dbReference>
<sequence>MVRMQLDTAMRINGIRFMQDAEGNIAQIFNGNLTYRKVKAADGSKMMDAYLKEKLTNEYEWVGKLYDDLSDFVHLSFRHFWPVMAGTDDENRIAYFAISAQDQKKDEANYFEVTDEFFRVTKLTWVILLGLLMARHSPAPSKINKAEGVEGEGAGLGN</sequence>
<dbReference type="OrthoDB" id="8266001at2"/>
<dbReference type="EMBL" id="LNCD01000064">
    <property type="protein sequence ID" value="KWV53660.1"/>
    <property type="molecule type" value="Genomic_DNA"/>
</dbReference>
<accession>A0A125Q8B2</accession>
<evidence type="ECO:0000313" key="1">
    <source>
        <dbReference type="EMBL" id="KWV53660.1"/>
    </source>
</evidence>
<evidence type="ECO:0000313" key="2">
    <source>
        <dbReference type="Proteomes" id="UP000068164"/>
    </source>
</evidence>
<protein>
    <submittedName>
        <fullName evidence="1">Uncharacterized protein</fullName>
    </submittedName>
</protein>
<name>A0A125Q8B2_9HYPH</name>
<dbReference type="AlphaFoldDB" id="A0A125Q8B2"/>
<reference evidence="1 2" key="1">
    <citation type="submission" date="2015-11" db="EMBL/GenBank/DDBJ databases">
        <title>Draft Genome Sequence of the Strain BR 10423 (Rhizobium sp.) isolated from nodules of Mimosa pudica.</title>
        <authorList>
            <person name="Barauna A.C."/>
            <person name="Zilli J.E."/>
            <person name="Simoes-Araujo J.L."/>
            <person name="Reis V.M."/>
            <person name="James E.K."/>
            <person name="Reis F.B.Jr."/>
            <person name="Rouws L.F."/>
            <person name="Passos S.R."/>
            <person name="Gois S.R."/>
        </authorList>
    </citation>
    <scope>NUCLEOTIDE SEQUENCE [LARGE SCALE GENOMIC DNA]</scope>
    <source>
        <strain evidence="1 2">BR10423</strain>
    </source>
</reference>
<keyword evidence="2" id="KW-1185">Reference proteome</keyword>
<proteinExistence type="predicted"/>
<organism evidence="1 2">
    <name type="scientific">Rhizobium altiplani</name>
    <dbReference type="NCBI Taxonomy" id="1864509"/>
    <lineage>
        <taxon>Bacteria</taxon>
        <taxon>Pseudomonadati</taxon>
        <taxon>Pseudomonadota</taxon>
        <taxon>Alphaproteobacteria</taxon>
        <taxon>Hyphomicrobiales</taxon>
        <taxon>Rhizobiaceae</taxon>
        <taxon>Rhizobium/Agrobacterium group</taxon>
        <taxon>Rhizobium</taxon>
    </lineage>
</organism>
<comment type="caution">
    <text evidence="1">The sequence shown here is derived from an EMBL/GenBank/DDBJ whole genome shotgun (WGS) entry which is preliminary data.</text>
</comment>